<protein>
    <recommendedName>
        <fullName evidence="7">DUF4139 domain-containing protein</fullName>
    </recommendedName>
</protein>
<evidence type="ECO:0000313" key="6">
    <source>
        <dbReference type="Proteomes" id="UP000224080"/>
    </source>
</evidence>
<evidence type="ECO:0000256" key="1">
    <source>
        <dbReference type="SAM" id="Coils"/>
    </source>
</evidence>
<feature type="domain" description="DUF4140" evidence="4">
    <location>
        <begin position="21"/>
        <end position="147"/>
    </location>
</feature>
<dbReference type="InterPro" id="IPR011935">
    <property type="entry name" value="CHP02231"/>
</dbReference>
<comment type="caution">
    <text evidence="5">The sequence shown here is derived from an EMBL/GenBank/DDBJ whole genome shotgun (WGS) entry which is preliminary data.</text>
</comment>
<dbReference type="STRING" id="2060905.A0A2B7X204"/>
<keyword evidence="1" id="KW-0175">Coiled coil</keyword>
<dbReference type="Proteomes" id="UP000224080">
    <property type="component" value="Unassembled WGS sequence"/>
</dbReference>
<dbReference type="Pfam" id="PF13600">
    <property type="entry name" value="DUF4140"/>
    <property type="match status" value="1"/>
</dbReference>
<dbReference type="PANTHER" id="PTHR31005:SF8">
    <property type="entry name" value="DUF4139 DOMAIN-CONTAINING PROTEIN"/>
    <property type="match status" value="1"/>
</dbReference>
<reference evidence="5 6" key="1">
    <citation type="submission" date="2017-10" db="EMBL/GenBank/DDBJ databases">
        <title>Comparative genomics in systemic dimorphic fungi from Ajellomycetaceae.</title>
        <authorList>
            <person name="Munoz J.F."/>
            <person name="Mcewen J.G."/>
            <person name="Clay O.K."/>
            <person name="Cuomo C.A."/>
        </authorList>
    </citation>
    <scope>NUCLEOTIDE SEQUENCE [LARGE SCALE GENOMIC DNA]</scope>
    <source>
        <strain evidence="5 6">UAMH130</strain>
    </source>
</reference>
<sequence length="768" mass="84175">MTADTAHTVEVSLVGTPTTSVTLGPERATIVREILGIPIKPGPNEIIIYGLDPQVDPDSIRVSGQGPGTITDIQTGTVTQRNPFEELFPGCEVESEDNDIDQEDPDDDFGVDRSELSNAEKELKVLDSDLAAAERERHTVKKSLEVLDGFGNTIKAGDVPSTKLEEYLLTYQRQVSTLGDAMYNCDGKVADISEKRKKVFGKVNKLAAAFKRARDAAAKPERENRKRKWHDRNIVIVEKRRRRDDHLKFYPQQVGVVTLFLDGFSNFTPGSSRRGSTTSTTDALERVGKIDLSLTYVTKKAAWLPCYEFNLTTLTSSGKGVYLAAYHNSSSEVWRDAKLTLSTSDTSFSGLGEKLPLLKAWHVNLLKEKSEESSSLDSWRRGLENPTEISARMALEHAAFLKKNTKNPPTISPNLLVHTMSTQPEHQRQTLQQALQRQQQQQRQIQMQCMQQQQQQQQQAQLSNIAVSQRMLPPPPTSAPAPVSHLPVPAPGMSGSPQGGQTAEEDDITIDGDSIDPATILSDSSNALTFQESSRHGYGLTTSYDIPGRRTIRPSPLNRRHVIAELEFPKVEYSHVIIPKLRPAAFLRAKVFNTLSLALLRGQVGVTLDGTFMGTAMLPGSRPNTTFSLSLGVDPGIQVSYAKPSVKRVSGGFFAGGLETAIFTRSCQITNTKSTAVSLVLLDQVPVSENESLQVNVLEPKGLDKEGDSAAVTLDSSAVKAGWGSGRVSRLKGGEIMWQLAVEKGMEVKLTLVYEAKMPTGHQITGVY</sequence>
<evidence type="ECO:0008006" key="7">
    <source>
        <dbReference type="Google" id="ProtNLM"/>
    </source>
</evidence>
<evidence type="ECO:0000259" key="3">
    <source>
        <dbReference type="Pfam" id="PF13598"/>
    </source>
</evidence>
<organism evidence="5 6">
    <name type="scientific">Blastomyces parvus</name>
    <dbReference type="NCBI Taxonomy" id="2060905"/>
    <lineage>
        <taxon>Eukaryota</taxon>
        <taxon>Fungi</taxon>
        <taxon>Dikarya</taxon>
        <taxon>Ascomycota</taxon>
        <taxon>Pezizomycotina</taxon>
        <taxon>Eurotiomycetes</taxon>
        <taxon>Eurotiomycetidae</taxon>
        <taxon>Onygenales</taxon>
        <taxon>Ajellomycetaceae</taxon>
        <taxon>Blastomyces</taxon>
    </lineage>
</organism>
<dbReference type="InterPro" id="IPR025554">
    <property type="entry name" value="DUF4140"/>
</dbReference>
<gene>
    <name evidence="5" type="ORF">GX51_04263</name>
</gene>
<dbReference type="Pfam" id="PF13598">
    <property type="entry name" value="DUF4139"/>
    <property type="match status" value="1"/>
</dbReference>
<proteinExistence type="predicted"/>
<feature type="coiled-coil region" evidence="1">
    <location>
        <begin position="428"/>
        <end position="455"/>
    </location>
</feature>
<name>A0A2B7X204_9EURO</name>
<dbReference type="OrthoDB" id="10068793at2759"/>
<dbReference type="EMBL" id="PDNC01000052">
    <property type="protein sequence ID" value="PGH03076.1"/>
    <property type="molecule type" value="Genomic_DNA"/>
</dbReference>
<evidence type="ECO:0000259" key="4">
    <source>
        <dbReference type="Pfam" id="PF13600"/>
    </source>
</evidence>
<dbReference type="PANTHER" id="PTHR31005">
    <property type="entry name" value="DUF4139 DOMAIN-CONTAINING PROTEIN"/>
    <property type="match status" value="1"/>
</dbReference>
<feature type="domain" description="DUF4139" evidence="3">
    <location>
        <begin position="292"/>
        <end position="759"/>
    </location>
</feature>
<dbReference type="InterPro" id="IPR037291">
    <property type="entry name" value="DUF4139"/>
</dbReference>
<evidence type="ECO:0000256" key="2">
    <source>
        <dbReference type="SAM" id="MobiDB-lite"/>
    </source>
</evidence>
<accession>A0A2B7X204</accession>
<dbReference type="AlphaFoldDB" id="A0A2B7X204"/>
<evidence type="ECO:0000313" key="5">
    <source>
        <dbReference type="EMBL" id="PGH03076.1"/>
    </source>
</evidence>
<keyword evidence="6" id="KW-1185">Reference proteome</keyword>
<feature type="region of interest" description="Disordered" evidence="2">
    <location>
        <begin position="470"/>
        <end position="505"/>
    </location>
</feature>